<proteinExistence type="inferred from homology"/>
<dbReference type="CDD" id="cd06261">
    <property type="entry name" value="TM_PBP2"/>
    <property type="match status" value="1"/>
</dbReference>
<evidence type="ECO:0000256" key="2">
    <source>
        <dbReference type="ARBA" id="ARBA00022448"/>
    </source>
</evidence>
<dbReference type="PANTHER" id="PTHR30151:SF38">
    <property type="entry name" value="ALIPHATIC SULFONATES TRANSPORT PERMEASE PROTEIN SSUC-RELATED"/>
    <property type="match status" value="1"/>
</dbReference>
<evidence type="ECO:0000259" key="9">
    <source>
        <dbReference type="PROSITE" id="PS50928"/>
    </source>
</evidence>
<dbReference type="Pfam" id="PF00528">
    <property type="entry name" value="BPD_transp_1"/>
    <property type="match status" value="1"/>
</dbReference>
<keyword evidence="5 7" id="KW-1133">Transmembrane helix</keyword>
<dbReference type="GO" id="GO:0005886">
    <property type="term" value="C:plasma membrane"/>
    <property type="evidence" value="ECO:0007669"/>
    <property type="project" value="UniProtKB-SubCell"/>
</dbReference>
<feature type="transmembrane region" description="Helical" evidence="7">
    <location>
        <begin position="207"/>
        <end position="231"/>
    </location>
</feature>
<name>A0A7W4XZP9_KINRA</name>
<dbReference type="RefSeq" id="WP_183393102.1">
    <property type="nucleotide sequence ID" value="NZ_JACHVY010000009.1"/>
</dbReference>
<dbReference type="InterPro" id="IPR035906">
    <property type="entry name" value="MetI-like_sf"/>
</dbReference>
<reference evidence="10 11" key="1">
    <citation type="submission" date="2020-08" db="EMBL/GenBank/DDBJ databases">
        <title>The Agave Microbiome: Exploring the role of microbial communities in plant adaptations to desert environments.</title>
        <authorList>
            <person name="Partida-Martinez L.P."/>
        </authorList>
    </citation>
    <scope>NUCLEOTIDE SEQUENCE [LARGE SCALE GENOMIC DNA]</scope>
    <source>
        <strain evidence="10 11">AS2.23</strain>
    </source>
</reference>
<reference evidence="10 11" key="2">
    <citation type="submission" date="2020-08" db="EMBL/GenBank/DDBJ databases">
        <authorList>
            <person name="Partida-Martinez L."/>
            <person name="Huntemann M."/>
            <person name="Clum A."/>
            <person name="Wang J."/>
            <person name="Palaniappan K."/>
            <person name="Ritter S."/>
            <person name="Chen I.-M."/>
            <person name="Stamatis D."/>
            <person name="Reddy T."/>
            <person name="O'Malley R."/>
            <person name="Daum C."/>
            <person name="Shapiro N."/>
            <person name="Ivanova N."/>
            <person name="Kyrpides N."/>
            <person name="Woyke T."/>
        </authorList>
    </citation>
    <scope>NUCLEOTIDE SEQUENCE [LARGE SCALE GENOMIC DNA]</scope>
    <source>
        <strain evidence="10 11">AS2.23</strain>
    </source>
</reference>
<dbReference type="GO" id="GO:0042918">
    <property type="term" value="P:alkanesulfonate transmembrane transport"/>
    <property type="evidence" value="ECO:0007669"/>
    <property type="project" value="UniProtKB-ARBA"/>
</dbReference>
<feature type="compositionally biased region" description="Polar residues" evidence="8">
    <location>
        <begin position="1"/>
        <end position="11"/>
    </location>
</feature>
<dbReference type="EMBL" id="JACHVY010000009">
    <property type="protein sequence ID" value="MBB2903499.1"/>
    <property type="molecule type" value="Genomic_DNA"/>
</dbReference>
<dbReference type="AlphaFoldDB" id="A0A7W4XZP9"/>
<organism evidence="10 11">
    <name type="scientific">Kineococcus radiotolerans</name>
    <dbReference type="NCBI Taxonomy" id="131568"/>
    <lineage>
        <taxon>Bacteria</taxon>
        <taxon>Bacillati</taxon>
        <taxon>Actinomycetota</taxon>
        <taxon>Actinomycetes</taxon>
        <taxon>Kineosporiales</taxon>
        <taxon>Kineosporiaceae</taxon>
        <taxon>Kineococcus</taxon>
    </lineage>
</organism>
<accession>A0A7W4XZP9</accession>
<keyword evidence="4 7" id="KW-0812">Transmembrane</keyword>
<feature type="domain" description="ABC transmembrane type-1" evidence="9">
    <location>
        <begin position="82"/>
        <end position="266"/>
    </location>
</feature>
<sequence>MANATAGTTSPDGPASAPPPPPAARRSPRERLRPWLSTLAVVLVWQVLAALDALDPRTLPGPVALLRTAAGMVADGSLPHALAVSLLRVLAGSALGIGLGLVAGVLAGFSRIAEDVLDRPFQMVRTIPFTALTPLFILWFGLGEAPKVALVAVATVVPVYLNTFGGVRDVDRRLVEVARVYRLSNAQTARRVLLPGALPQVLVGLRFALGVGWVAVIIAETVNASAGIGFLLTNARSYARTDVVVVCIAVYALLGLLTDAAVRLLEVRLLRWRAAFTGR</sequence>
<dbReference type="PROSITE" id="PS50928">
    <property type="entry name" value="ABC_TM1"/>
    <property type="match status" value="1"/>
</dbReference>
<feature type="region of interest" description="Disordered" evidence="8">
    <location>
        <begin position="1"/>
        <end position="28"/>
    </location>
</feature>
<dbReference type="SUPFAM" id="SSF161098">
    <property type="entry name" value="MetI-like"/>
    <property type="match status" value="1"/>
</dbReference>
<evidence type="ECO:0000313" key="11">
    <source>
        <dbReference type="Proteomes" id="UP000533269"/>
    </source>
</evidence>
<evidence type="ECO:0000256" key="3">
    <source>
        <dbReference type="ARBA" id="ARBA00022475"/>
    </source>
</evidence>
<evidence type="ECO:0000256" key="5">
    <source>
        <dbReference type="ARBA" id="ARBA00022989"/>
    </source>
</evidence>
<dbReference type="PANTHER" id="PTHR30151">
    <property type="entry name" value="ALKANE SULFONATE ABC TRANSPORTER-RELATED, MEMBRANE SUBUNIT"/>
    <property type="match status" value="1"/>
</dbReference>
<comment type="subcellular location">
    <subcellularLocation>
        <location evidence="1 7">Cell membrane</location>
        <topology evidence="1 7">Multi-pass membrane protein</topology>
    </subcellularLocation>
</comment>
<keyword evidence="6 7" id="KW-0472">Membrane</keyword>
<protein>
    <submittedName>
        <fullName evidence="10">Sulfonate transport system permease protein</fullName>
    </submittedName>
</protein>
<evidence type="ECO:0000256" key="1">
    <source>
        <dbReference type="ARBA" id="ARBA00004651"/>
    </source>
</evidence>
<dbReference type="Proteomes" id="UP000533269">
    <property type="component" value="Unassembled WGS sequence"/>
</dbReference>
<dbReference type="InterPro" id="IPR000515">
    <property type="entry name" value="MetI-like"/>
</dbReference>
<comment type="caution">
    <text evidence="10">The sequence shown here is derived from an EMBL/GenBank/DDBJ whole genome shotgun (WGS) entry which is preliminary data.</text>
</comment>
<keyword evidence="2 7" id="KW-0813">Transport</keyword>
<evidence type="ECO:0000256" key="4">
    <source>
        <dbReference type="ARBA" id="ARBA00022692"/>
    </source>
</evidence>
<feature type="transmembrane region" description="Helical" evidence="7">
    <location>
        <begin position="35"/>
        <end position="54"/>
    </location>
</feature>
<dbReference type="Gene3D" id="1.10.3720.10">
    <property type="entry name" value="MetI-like"/>
    <property type="match status" value="1"/>
</dbReference>
<evidence type="ECO:0000313" key="10">
    <source>
        <dbReference type="EMBL" id="MBB2903499.1"/>
    </source>
</evidence>
<comment type="similarity">
    <text evidence="7">Belongs to the binding-protein-dependent transport system permease family.</text>
</comment>
<dbReference type="FunFam" id="1.10.3720.10:FF:000003">
    <property type="entry name" value="Aliphatic sulfonate ABC transporter permease"/>
    <property type="match status" value="1"/>
</dbReference>
<evidence type="ECO:0000256" key="6">
    <source>
        <dbReference type="ARBA" id="ARBA00023136"/>
    </source>
</evidence>
<feature type="transmembrane region" description="Helical" evidence="7">
    <location>
        <begin position="121"/>
        <end position="142"/>
    </location>
</feature>
<evidence type="ECO:0000256" key="7">
    <source>
        <dbReference type="RuleBase" id="RU363032"/>
    </source>
</evidence>
<evidence type="ECO:0000256" key="8">
    <source>
        <dbReference type="SAM" id="MobiDB-lite"/>
    </source>
</evidence>
<feature type="transmembrane region" description="Helical" evidence="7">
    <location>
        <begin position="86"/>
        <end position="109"/>
    </location>
</feature>
<keyword evidence="3" id="KW-1003">Cell membrane</keyword>
<gene>
    <name evidence="10" type="ORF">FHR75_004341</name>
</gene>
<feature type="transmembrane region" description="Helical" evidence="7">
    <location>
        <begin position="148"/>
        <end position="167"/>
    </location>
</feature>
<feature type="transmembrane region" description="Helical" evidence="7">
    <location>
        <begin position="243"/>
        <end position="265"/>
    </location>
</feature>